<evidence type="ECO:0000256" key="8">
    <source>
        <dbReference type="PROSITE-ProRule" id="PRU01363"/>
    </source>
</evidence>
<dbReference type="SMART" id="SM00825">
    <property type="entry name" value="PKS_KS"/>
    <property type="match status" value="1"/>
</dbReference>
<dbReference type="EMBL" id="BBXM02000002">
    <property type="protein sequence ID" value="GIC86224.1"/>
    <property type="molecule type" value="Genomic_DNA"/>
</dbReference>
<dbReference type="PROSITE" id="PS00012">
    <property type="entry name" value="PHOSPHOPANTETHEINE"/>
    <property type="match status" value="1"/>
</dbReference>
<dbReference type="GO" id="GO:0006633">
    <property type="term" value="P:fatty acid biosynthetic process"/>
    <property type="evidence" value="ECO:0007669"/>
    <property type="project" value="InterPro"/>
</dbReference>
<feature type="region of interest" description="N-terminal hotdog fold" evidence="8">
    <location>
        <begin position="1247"/>
        <end position="1380"/>
    </location>
</feature>
<feature type="active site" description="Proton donor; for dehydratase activity" evidence="8">
    <location>
        <position position="1468"/>
    </location>
</feature>
<dbReference type="PANTHER" id="PTHR43775:SF37">
    <property type="entry name" value="SI:DKEY-61P9.11"/>
    <property type="match status" value="1"/>
</dbReference>
<dbReference type="CDD" id="cd00067">
    <property type="entry name" value="GAL4"/>
    <property type="match status" value="1"/>
</dbReference>
<dbReference type="InterPro" id="IPR014043">
    <property type="entry name" value="Acyl_transferase_dom"/>
</dbReference>
<dbReference type="PROSITE" id="PS00463">
    <property type="entry name" value="ZN2_CY6_FUNGAL_1"/>
    <property type="match status" value="1"/>
</dbReference>
<organism evidence="14 15">
    <name type="scientific">Aspergillus udagawae</name>
    <dbReference type="NCBI Taxonomy" id="91492"/>
    <lineage>
        <taxon>Eukaryota</taxon>
        <taxon>Fungi</taxon>
        <taxon>Dikarya</taxon>
        <taxon>Ascomycota</taxon>
        <taxon>Pezizomycotina</taxon>
        <taxon>Eurotiomycetes</taxon>
        <taxon>Eurotiomycetidae</taxon>
        <taxon>Eurotiales</taxon>
        <taxon>Aspergillaceae</taxon>
        <taxon>Aspergillus</taxon>
        <taxon>Aspergillus subgen. Fumigati</taxon>
    </lineage>
</organism>
<dbReference type="SMART" id="SM00066">
    <property type="entry name" value="GAL4"/>
    <property type="match status" value="1"/>
</dbReference>
<dbReference type="GO" id="GO:0031177">
    <property type="term" value="F:phosphopantetheine binding"/>
    <property type="evidence" value="ECO:0007669"/>
    <property type="project" value="InterPro"/>
</dbReference>
<dbReference type="InterPro" id="IPR009081">
    <property type="entry name" value="PP-bd_ACP"/>
</dbReference>
<protein>
    <submittedName>
        <fullName evidence="14">Type I iterative polyketide synthase</fullName>
    </submittedName>
</protein>
<dbReference type="InterPro" id="IPR020841">
    <property type="entry name" value="PKS_Beta-ketoAc_synthase_dom"/>
</dbReference>
<keyword evidence="1" id="KW-0596">Phosphopantetheine</keyword>
<dbReference type="InterPro" id="IPR016035">
    <property type="entry name" value="Acyl_Trfase/lysoPLipase"/>
</dbReference>
<evidence type="ECO:0000256" key="3">
    <source>
        <dbReference type="ARBA" id="ARBA00022679"/>
    </source>
</evidence>
<dbReference type="Gene3D" id="4.10.240.10">
    <property type="entry name" value="Zn(2)-C6 fungal-type DNA-binding domain"/>
    <property type="match status" value="1"/>
</dbReference>
<dbReference type="Pfam" id="PF11951">
    <property type="entry name" value="Fungal_trans_2"/>
    <property type="match status" value="1"/>
</dbReference>
<name>A0A8E0QMY4_9EURO</name>
<dbReference type="SMART" id="SM00827">
    <property type="entry name" value="PKS_AT"/>
    <property type="match status" value="1"/>
</dbReference>
<reference evidence="14" key="2">
    <citation type="submission" date="2021-01" db="EMBL/GenBank/DDBJ databases">
        <title>Pan-genome distribution and transcriptional activeness of fungal secondary metabolism genes in Aspergillus section Fumigati.</title>
        <authorList>
            <person name="Takahashi H."/>
            <person name="Umemura M."/>
            <person name="Ninomiya A."/>
            <person name="Kusuya Y."/>
            <person name="Urayama S."/>
            <person name="Shimizu M."/>
            <person name="Watanabe A."/>
            <person name="Kamei K."/>
            <person name="Yaguchi T."/>
            <person name="Hagiwara D."/>
        </authorList>
    </citation>
    <scope>NUCLEOTIDE SEQUENCE</scope>
    <source>
        <strain evidence="14">IFM 46973</strain>
    </source>
</reference>
<dbReference type="Gene3D" id="3.40.47.10">
    <property type="match status" value="1"/>
</dbReference>
<dbReference type="Gene3D" id="3.40.50.1820">
    <property type="entry name" value="alpha/beta hydrolase"/>
    <property type="match status" value="1"/>
</dbReference>
<feature type="domain" description="Zn(2)-C6 fungal-type" evidence="10">
    <location>
        <begin position="2121"/>
        <end position="2151"/>
    </location>
</feature>
<feature type="region of interest" description="Disordered" evidence="9">
    <location>
        <begin position="2155"/>
        <end position="2175"/>
    </location>
</feature>
<dbReference type="InterPro" id="IPR021858">
    <property type="entry name" value="Fun_TF"/>
</dbReference>
<keyword evidence="7" id="KW-0539">Nucleus</keyword>
<dbReference type="InterPro" id="IPR036864">
    <property type="entry name" value="Zn2-C6_fun-type_DNA-bd_sf"/>
</dbReference>
<evidence type="ECO:0000256" key="7">
    <source>
        <dbReference type="ARBA" id="ARBA00023242"/>
    </source>
</evidence>
<dbReference type="InterPro" id="IPR049900">
    <property type="entry name" value="PKS_mFAS_DH"/>
</dbReference>
<feature type="domain" description="PKS/mFAS DH" evidence="13">
    <location>
        <begin position="1247"/>
        <end position="1555"/>
    </location>
</feature>
<dbReference type="InterPro" id="IPR030918">
    <property type="entry name" value="PT_fungal_PKS"/>
</dbReference>
<feature type="domain" description="Ketosynthase family 3 (KS3)" evidence="12">
    <location>
        <begin position="326"/>
        <end position="757"/>
    </location>
</feature>
<dbReference type="InterPro" id="IPR029058">
    <property type="entry name" value="AB_hydrolase_fold"/>
</dbReference>
<evidence type="ECO:0000259" key="12">
    <source>
        <dbReference type="PROSITE" id="PS52004"/>
    </source>
</evidence>
<accession>A0A8E0QMY4</accession>
<dbReference type="SUPFAM" id="SSF53901">
    <property type="entry name" value="Thiolase-like"/>
    <property type="match status" value="1"/>
</dbReference>
<dbReference type="InterPro" id="IPR016036">
    <property type="entry name" value="Malonyl_transacylase_ACP-bd"/>
</dbReference>
<dbReference type="Gene3D" id="3.40.366.10">
    <property type="entry name" value="Malonyl-Coenzyme A Acyl Carrier Protein, domain 2"/>
    <property type="match status" value="2"/>
</dbReference>
<evidence type="ECO:0000256" key="4">
    <source>
        <dbReference type="ARBA" id="ARBA00023015"/>
    </source>
</evidence>
<proteinExistence type="predicted"/>
<evidence type="ECO:0000256" key="5">
    <source>
        <dbReference type="ARBA" id="ARBA00023125"/>
    </source>
</evidence>
<dbReference type="Pfam" id="PF00975">
    <property type="entry name" value="Thioesterase"/>
    <property type="match status" value="1"/>
</dbReference>
<reference evidence="14" key="1">
    <citation type="journal article" date="2015" name="Genome Announc.">
        <title>Draft Genome Sequence of the Pathogenic Filamentous Fungus Aspergillus udagawae Strain IFM 46973T.</title>
        <authorList>
            <person name="Kusuya Y."/>
            <person name="Takahashi-Nakaguchi A."/>
            <person name="Takahashi H."/>
            <person name="Yaguchi T."/>
        </authorList>
    </citation>
    <scope>NUCLEOTIDE SEQUENCE</scope>
    <source>
        <strain evidence="14">IFM 46973</strain>
    </source>
</reference>
<evidence type="ECO:0000256" key="1">
    <source>
        <dbReference type="ARBA" id="ARBA00022450"/>
    </source>
</evidence>
<dbReference type="InterPro" id="IPR042104">
    <property type="entry name" value="PKS_dehydratase_sf"/>
</dbReference>
<dbReference type="InterPro" id="IPR016039">
    <property type="entry name" value="Thiolase-like"/>
</dbReference>
<dbReference type="PROSITE" id="PS00606">
    <property type="entry name" value="KS3_1"/>
    <property type="match status" value="1"/>
</dbReference>
<dbReference type="InterPro" id="IPR020806">
    <property type="entry name" value="PKS_PP-bd"/>
</dbReference>
<evidence type="ECO:0000259" key="11">
    <source>
        <dbReference type="PROSITE" id="PS50075"/>
    </source>
</evidence>
<dbReference type="InterPro" id="IPR036736">
    <property type="entry name" value="ACP-like_sf"/>
</dbReference>
<dbReference type="Pfam" id="PF22621">
    <property type="entry name" value="CurL-like_PKS_C"/>
    <property type="match status" value="1"/>
</dbReference>
<dbReference type="GO" id="GO:0004315">
    <property type="term" value="F:3-oxoacyl-[acyl-carrier-protein] synthase activity"/>
    <property type="evidence" value="ECO:0007669"/>
    <property type="project" value="InterPro"/>
</dbReference>
<evidence type="ECO:0000256" key="2">
    <source>
        <dbReference type="ARBA" id="ARBA00022553"/>
    </source>
</evidence>
<evidence type="ECO:0000259" key="13">
    <source>
        <dbReference type="PROSITE" id="PS52019"/>
    </source>
</evidence>
<dbReference type="SMART" id="SM00823">
    <property type="entry name" value="PKS_PP"/>
    <property type="match status" value="2"/>
</dbReference>
<dbReference type="InterPro" id="IPR014031">
    <property type="entry name" value="Ketoacyl_synth_C"/>
</dbReference>
<keyword evidence="5" id="KW-0238">DNA-binding</keyword>
<feature type="region of interest" description="C-terminal hotdog fold" evidence="8">
    <location>
        <begin position="1407"/>
        <end position="1555"/>
    </location>
</feature>
<dbReference type="SUPFAM" id="SSF47336">
    <property type="entry name" value="ACP-like"/>
    <property type="match status" value="2"/>
</dbReference>
<dbReference type="GO" id="GO:0008270">
    <property type="term" value="F:zinc ion binding"/>
    <property type="evidence" value="ECO:0007669"/>
    <property type="project" value="InterPro"/>
</dbReference>
<dbReference type="GO" id="GO:0044550">
    <property type="term" value="P:secondary metabolite biosynthetic process"/>
    <property type="evidence" value="ECO:0007669"/>
    <property type="project" value="TreeGrafter"/>
</dbReference>
<dbReference type="Pfam" id="PF14765">
    <property type="entry name" value="PS-DH"/>
    <property type="match status" value="1"/>
</dbReference>
<dbReference type="InterPro" id="IPR001031">
    <property type="entry name" value="Thioesterase"/>
</dbReference>
<dbReference type="PROSITE" id="PS52004">
    <property type="entry name" value="KS3_2"/>
    <property type="match status" value="1"/>
</dbReference>
<dbReference type="NCBIfam" id="TIGR04532">
    <property type="entry name" value="PT_fungal_PKS"/>
    <property type="match status" value="1"/>
</dbReference>
<feature type="compositionally biased region" description="Polar residues" evidence="9">
    <location>
        <begin position="2155"/>
        <end position="2167"/>
    </location>
</feature>
<dbReference type="InterPro" id="IPR018201">
    <property type="entry name" value="Ketoacyl_synth_AS"/>
</dbReference>
<dbReference type="InterPro" id="IPR049551">
    <property type="entry name" value="PKS_DH_C"/>
</dbReference>
<evidence type="ECO:0000256" key="9">
    <source>
        <dbReference type="SAM" id="MobiDB-lite"/>
    </source>
</evidence>
<dbReference type="SUPFAM" id="SSF55048">
    <property type="entry name" value="Probable ACP-binding domain of malonyl-CoA ACP transacylase"/>
    <property type="match status" value="1"/>
</dbReference>
<evidence type="ECO:0000259" key="10">
    <source>
        <dbReference type="PROSITE" id="PS50048"/>
    </source>
</evidence>
<dbReference type="GO" id="GO:0000981">
    <property type="term" value="F:DNA-binding transcription factor activity, RNA polymerase II-specific"/>
    <property type="evidence" value="ECO:0007669"/>
    <property type="project" value="InterPro"/>
</dbReference>
<feature type="domain" description="Carrier" evidence="11">
    <location>
        <begin position="1708"/>
        <end position="1784"/>
    </location>
</feature>
<dbReference type="Pfam" id="PF00172">
    <property type="entry name" value="Zn_clus"/>
    <property type="match status" value="1"/>
</dbReference>
<feature type="region of interest" description="Disordered" evidence="9">
    <location>
        <begin position="2200"/>
        <end position="2231"/>
    </location>
</feature>
<feature type="domain" description="Carrier" evidence="11">
    <location>
        <begin position="1594"/>
        <end position="1668"/>
    </location>
</feature>
<evidence type="ECO:0000256" key="6">
    <source>
        <dbReference type="ARBA" id="ARBA00023163"/>
    </source>
</evidence>
<dbReference type="Gene3D" id="3.10.129.110">
    <property type="entry name" value="Polyketide synthase dehydratase"/>
    <property type="match status" value="1"/>
</dbReference>
<evidence type="ECO:0000313" key="15">
    <source>
        <dbReference type="Proteomes" id="UP000036893"/>
    </source>
</evidence>
<dbReference type="PROSITE" id="PS52019">
    <property type="entry name" value="PKS_MFAS_DH"/>
    <property type="match status" value="1"/>
</dbReference>
<dbReference type="Gene3D" id="3.30.70.3290">
    <property type="match status" value="1"/>
</dbReference>
<dbReference type="Pfam" id="PF02801">
    <property type="entry name" value="Ketoacyl-synt_C"/>
    <property type="match status" value="1"/>
</dbReference>
<dbReference type="Pfam" id="PF16073">
    <property type="entry name" value="SAT"/>
    <property type="match status" value="1"/>
</dbReference>
<dbReference type="GeneID" id="66990066"/>
<comment type="caution">
    <text evidence="14">The sequence shown here is derived from an EMBL/GenBank/DDBJ whole genome shotgun (WGS) entry which is preliminary data.</text>
</comment>
<dbReference type="Pfam" id="PF00550">
    <property type="entry name" value="PP-binding"/>
    <property type="match status" value="2"/>
</dbReference>
<keyword evidence="4" id="KW-0805">Transcription regulation</keyword>
<feature type="active site" description="Proton acceptor; for dehydratase activity" evidence="8">
    <location>
        <position position="1280"/>
    </location>
</feature>
<keyword evidence="3" id="KW-0808">Transferase</keyword>
<evidence type="ECO:0000313" key="14">
    <source>
        <dbReference type="EMBL" id="GIC86224.1"/>
    </source>
</evidence>
<dbReference type="InterPro" id="IPR032088">
    <property type="entry name" value="SAT"/>
</dbReference>
<dbReference type="InterPro" id="IPR001138">
    <property type="entry name" value="Zn2Cys6_DnaBD"/>
</dbReference>
<keyword evidence="6" id="KW-0804">Transcription</keyword>
<dbReference type="InterPro" id="IPR050091">
    <property type="entry name" value="PKS_NRPS_Biosynth_Enz"/>
</dbReference>
<keyword evidence="2" id="KW-0597">Phosphoprotein</keyword>
<dbReference type="GO" id="GO:0004312">
    <property type="term" value="F:fatty acid synthase activity"/>
    <property type="evidence" value="ECO:0007669"/>
    <property type="project" value="TreeGrafter"/>
</dbReference>
<feature type="compositionally biased region" description="Basic and acidic residues" evidence="9">
    <location>
        <begin position="2219"/>
        <end position="2229"/>
    </location>
</feature>
<dbReference type="Proteomes" id="UP000036893">
    <property type="component" value="Unassembled WGS sequence"/>
</dbReference>
<feature type="compositionally biased region" description="Polar residues" evidence="9">
    <location>
        <begin position="1691"/>
        <end position="1700"/>
    </location>
</feature>
<dbReference type="RefSeq" id="XP_043143490.1">
    <property type="nucleotide sequence ID" value="XM_043287555.1"/>
</dbReference>
<feature type="region of interest" description="Disordered" evidence="9">
    <location>
        <begin position="1672"/>
        <end position="1709"/>
    </location>
</feature>
<dbReference type="SUPFAM" id="SSF52151">
    <property type="entry name" value="FabD/lysophospholipase-like"/>
    <property type="match status" value="1"/>
</dbReference>
<dbReference type="PANTHER" id="PTHR43775">
    <property type="entry name" value="FATTY ACID SYNTHASE"/>
    <property type="match status" value="1"/>
</dbReference>
<dbReference type="GO" id="GO:0003677">
    <property type="term" value="F:DNA binding"/>
    <property type="evidence" value="ECO:0007669"/>
    <property type="project" value="UniProtKB-KW"/>
</dbReference>
<dbReference type="Gene3D" id="1.10.1200.10">
    <property type="entry name" value="ACP-like"/>
    <property type="match status" value="2"/>
</dbReference>
<dbReference type="InterPro" id="IPR006162">
    <property type="entry name" value="Ppantetheine_attach_site"/>
</dbReference>
<dbReference type="CDD" id="cd00833">
    <property type="entry name" value="PKS"/>
    <property type="match status" value="1"/>
</dbReference>
<dbReference type="SUPFAM" id="SSF57701">
    <property type="entry name" value="Zn2/Cys6 DNA-binding domain"/>
    <property type="match status" value="1"/>
</dbReference>
<dbReference type="PROSITE" id="PS50048">
    <property type="entry name" value="ZN2_CY6_FUNGAL_2"/>
    <property type="match status" value="1"/>
</dbReference>
<dbReference type="SUPFAM" id="SSF53474">
    <property type="entry name" value="alpha/beta-Hydrolases"/>
    <property type="match status" value="1"/>
</dbReference>
<gene>
    <name evidence="14" type="ORF">Aud_002590</name>
</gene>
<dbReference type="Pfam" id="PF00109">
    <property type="entry name" value="ketoacyl-synt"/>
    <property type="match status" value="1"/>
</dbReference>
<dbReference type="FunFam" id="3.40.366.10:FF:000002">
    <property type="entry name" value="Probable polyketide synthase 2"/>
    <property type="match status" value="1"/>
</dbReference>
<sequence length="2671" mass="292693">MGTMSVCPLGSVNFTIFGDQAGSGPSILSGLAHNTPSSRLQTEFVDSVSEALRTYVNRIPAQRRWQFPKFRNLRDLVRIYLDNNGACHSAIGSVVVCAAQLLQLFSVLEQYPHFLEDDQNGSVVGLCTGGLVTAAYAASSNLEDLQALAVPTAILCFDVGMQADFASCMVYDQGETPESWSMVIADLSEAEAIALMEDYAGKTQDKGNLCSICFLSAVTPNGCRMVISPSTGELLGSLNALELFRIAINDTLCAPLRLDRVITQFVSTVEKMDIANIQVTLLPPSAAYDRTVSMLETMTHVKTAIRNLPPPLERSRIPEKHAASSSVPLAIVGMSGRFPGAESVEELWRVLEAGLDMHKTIPHDRFDVKTHVDATEQAKNTASTPYGCFLNNPGHFDPRMFNMSPREAMQTDPMQRLALVTAYEALEMAGFVPNRTESTRLSRVGTFYGQTSDDYRDTNSAQDIGTHFITGGIRAFGPGRINYHFKFGGPSYSIDTACSSGLAAIQLACSSLWSRECDTAVAGGLSILTSPDLYSGLSRGHFLSKSGPCKTFDNDADGYCRADGIGTVVIKRLNDAQLDRDNVLAVILGAATNHSTDSISITRPHAGAQAALYDDILHRTNTDPLDVSYVEMHGTGTQAGDGVEMTSVLKVLAPERLSQQRKKNPLYVGSLKANIGHGEASSGVSALIKAILMFEKACIPPHVGIKNEVNRTFPDLDTIGVRIPKASVEFPKSGKPRKVLVNNFSAAGGNTTVLIEEPPSQVIRSTTGPFTLHAVAVSGHTESALRKNTERLLEYLSSNPSTRLCDLAYTTTVRRQHHRFRVAVAARSVDHVRAALESKMASPSNIFRPKREHQGRAVFVFTGQGPAYPGIARALYTDSGQFRADLGYFDSIARRQGFPSFMPLIDGSSGELDSLSTVQVQVGLFCIQVALARLWWSWGVQPAMVVGHSLGEYAALHIAGVLSVADAIFLAGHRATLMEEKCKKNTHSMLAVAESPSRIPRLPDGCTGRVEVACLNSPQETVFSGENEAIGLLEDALSSANIRCKRLPLHYAFHSSQIDPILEGFEQIAKKVHMKPVQIPIISTVNGRPLKVTDKIDVSYLIRHSRRAVQFSTALEAAREEGTLNVSSVFLELGPHPVCISMVRATLGSESVAACVSTLERTKSPWDVAATSLCRLHECGFNIDWAAFYREFEPGYSLLHLPSYAFDNKNYWIDYRNDWSLRKGDPPSTILPPEEDTRQQRLTSSVHRVVKREGLSSLEEDITYETDLWDTQLHTALCGHRVNRCALCPSSVYADMALSVAQHAIGDVGSSDDYVCRVMDMAVTQPLIIMPKGENRVLRIHARHNAEKKAIRVTYESTSEREEKRTTHATCTVEYGLDNKSSQRWTRSLHLVQSRMCELEALVNQGKASKLSNGLAYRLFQSLVDYTANYRRMEGILFASQSLEASAMVRLDRRKCDEGFVCSPYWIDSLCHISGFVMNANDTINTQEIVYISHGWESMWFRMPLTPDTAYRTYVKMCHVEKSVVSGDVWILHEGEVAGVVEGLQFQRIPRSVLDILLPKATCTPADKQVSAPYGPNPEIIPEASKAIPAPGSSWNTIKFKHLIADVLGIPETEIRPDDSLSELGMDYLACSTLASNLMDSFGVEFSNSKMMECTTIGQLMNLASNSGVHISFTPSNSDDQTDSLEERTPITPSTDTLDQSLPCPTDGDRRDAMSLIISTIVEESGIHESGLDSDVELGDLGIDSLMILTVVGKLRAVGLDLPLDFFHKHRTMGDVTRALTGPSVVEAEGIARDRSNTNTAESSPALNVAKLIPIQAGHKPRRPLRLFLFPDGSGSPGAYVKLGDLHPAFEVYGLVCPFINDPDSCTCGIEDLVRKYLETVRKEQPAGPYYLGGWSVGGVLAFEAAKQLHATGQEIRLLILLDAPCPAVIPPMPTSFIDHLEAVGVLPSTKLKNDDQRRRVMRNFNKTVNQLSRYKPKSFMQSEELLHTVIVCAKDGVSPTSASRANEAQPDGSIQRWILENRTDFCPSGWEELLPRARIAVTPVSGNHFSMMESPNLRPSVSRQTWKTSSETPWLIRPNSPFVPIANSSRVDNMAGDTTLLELHETRFRLRKTHEKSRNGCLRCKQQRKKCDELRPSCSRCTKRMYTCRYQNPSSDGNLSKEQGSAQLPVPSLPVSPTIPSTAVPNSVSPLALLSDQSSVSSPLSGGQRASFSSLSTDEERPPFDRHTPGTLDTIELGLLSHYLTHTSRTIPVDDLDLYALSVGVPNLAFSSDVVMSSLLALAAACKSHDIAKRAQALPDPQSLMDIRNLLALAERHHQASLRHIQATMQNSDSYDHVLANAALMVLYASASHSIRVHLAAAAKKCRHRLPNEVLPQHSQWISFTRAAHTASTAILNGLVAAADEIGTANSSPIPVARSKLPNPGFCSSDGLSPEDGPSENTKRVFLPLVASTFNRALESLCRRAELTTALLKRSELFAADYQQLQACLETVSVLERCACAALSTREGSTSVEPPKYQPISCGELSGVSPWVARYMISVTSMESPQVLRRIIMSFLNKAPAEYLNLVQSVLDSPSAEARAENWMTRDSPGTEVPLLDATHLLAMDIFAHWLVLVMLLDGVWWISDIGEWELGQVVSLMKTQDLPSQSADIGQTWWPETMYLVKRELTPSV</sequence>
<dbReference type="Pfam" id="PF00698">
    <property type="entry name" value="Acyl_transf_1"/>
    <property type="match status" value="1"/>
</dbReference>
<dbReference type="InterPro" id="IPR001227">
    <property type="entry name" value="Ac_transferase_dom_sf"/>
</dbReference>
<dbReference type="PROSITE" id="PS50075">
    <property type="entry name" value="CARRIER"/>
    <property type="match status" value="2"/>
</dbReference>
<dbReference type="InterPro" id="IPR014030">
    <property type="entry name" value="Ketoacyl_synth_N"/>
</dbReference>